<evidence type="ECO:0000256" key="3">
    <source>
        <dbReference type="ARBA" id="ARBA00023015"/>
    </source>
</evidence>
<name>A0A9J5Y8C7_SOLCO</name>
<dbReference type="GO" id="GO:0005634">
    <property type="term" value="C:nucleus"/>
    <property type="evidence" value="ECO:0007669"/>
    <property type="project" value="UniProtKB-SubCell"/>
</dbReference>
<dbReference type="Proteomes" id="UP000824120">
    <property type="component" value="Chromosome 7"/>
</dbReference>
<evidence type="ECO:0000313" key="8">
    <source>
        <dbReference type="Proteomes" id="UP000824120"/>
    </source>
</evidence>
<keyword evidence="2" id="KW-0677">Repeat</keyword>
<dbReference type="EMBL" id="JACXVP010000007">
    <property type="protein sequence ID" value="KAG5596159.1"/>
    <property type="molecule type" value="Genomic_DNA"/>
</dbReference>
<reference evidence="7 8" key="1">
    <citation type="submission" date="2020-09" db="EMBL/GenBank/DDBJ databases">
        <title>De no assembly of potato wild relative species, Solanum commersonii.</title>
        <authorList>
            <person name="Cho K."/>
        </authorList>
    </citation>
    <scope>NUCLEOTIDE SEQUENCE [LARGE SCALE GENOMIC DNA]</scope>
    <source>
        <strain evidence="7">LZ3.2</strain>
        <tissue evidence="7">Leaf</tissue>
    </source>
</reference>
<keyword evidence="3" id="KW-0805">Transcription regulation</keyword>
<dbReference type="PANTHER" id="PTHR47997">
    <property type="entry name" value="MYB DOMAIN PROTEIN 55"/>
    <property type="match status" value="1"/>
</dbReference>
<keyword evidence="5" id="KW-0804">Transcription</keyword>
<dbReference type="GO" id="GO:0003677">
    <property type="term" value="F:DNA binding"/>
    <property type="evidence" value="ECO:0007669"/>
    <property type="project" value="UniProtKB-KW"/>
</dbReference>
<sequence length="113" mass="13272">MNTLFELTTEISEKDDDVIVIQAIILWSKVPKIDGSQCCEKKCSFRWIHHLWLSLKREMFSLEEEELIFTLHVMFELKRDQIATQLIETSQDRRGQDARTGGIFKVLLSIEET</sequence>
<comment type="subcellular location">
    <subcellularLocation>
        <location evidence="1">Nucleus</location>
    </subcellularLocation>
</comment>
<keyword evidence="6" id="KW-0539">Nucleus</keyword>
<keyword evidence="4" id="KW-0238">DNA-binding</keyword>
<evidence type="ECO:0000256" key="5">
    <source>
        <dbReference type="ARBA" id="ARBA00023163"/>
    </source>
</evidence>
<evidence type="ECO:0000256" key="6">
    <source>
        <dbReference type="ARBA" id="ARBA00023242"/>
    </source>
</evidence>
<dbReference type="AlphaFoldDB" id="A0A9J5Y8C7"/>
<evidence type="ECO:0000256" key="1">
    <source>
        <dbReference type="ARBA" id="ARBA00004123"/>
    </source>
</evidence>
<evidence type="ECO:0000313" key="7">
    <source>
        <dbReference type="EMBL" id="KAG5596159.1"/>
    </source>
</evidence>
<protein>
    <submittedName>
        <fullName evidence="7">Uncharacterized protein</fullName>
    </submittedName>
</protein>
<comment type="caution">
    <text evidence="7">The sequence shown here is derived from an EMBL/GenBank/DDBJ whole genome shotgun (WGS) entry which is preliminary data.</text>
</comment>
<evidence type="ECO:0000256" key="2">
    <source>
        <dbReference type="ARBA" id="ARBA00022737"/>
    </source>
</evidence>
<dbReference type="InterPro" id="IPR051953">
    <property type="entry name" value="Plant_SW-associated_TFs"/>
</dbReference>
<dbReference type="PANTHER" id="PTHR47997:SF71">
    <property type="entry name" value="TRANSCRIPTION REPRESSOR MYB6-LIKE"/>
    <property type="match status" value="1"/>
</dbReference>
<organism evidence="7 8">
    <name type="scientific">Solanum commersonii</name>
    <name type="common">Commerson's wild potato</name>
    <name type="synonym">Commerson's nightshade</name>
    <dbReference type="NCBI Taxonomy" id="4109"/>
    <lineage>
        <taxon>Eukaryota</taxon>
        <taxon>Viridiplantae</taxon>
        <taxon>Streptophyta</taxon>
        <taxon>Embryophyta</taxon>
        <taxon>Tracheophyta</taxon>
        <taxon>Spermatophyta</taxon>
        <taxon>Magnoliopsida</taxon>
        <taxon>eudicotyledons</taxon>
        <taxon>Gunneridae</taxon>
        <taxon>Pentapetalae</taxon>
        <taxon>asterids</taxon>
        <taxon>lamiids</taxon>
        <taxon>Solanales</taxon>
        <taxon>Solanaceae</taxon>
        <taxon>Solanoideae</taxon>
        <taxon>Solaneae</taxon>
        <taxon>Solanum</taxon>
    </lineage>
</organism>
<evidence type="ECO:0000256" key="4">
    <source>
        <dbReference type="ARBA" id="ARBA00023125"/>
    </source>
</evidence>
<accession>A0A9J5Y8C7</accession>
<gene>
    <name evidence="7" type="ORF">H5410_037391</name>
</gene>
<proteinExistence type="predicted"/>
<keyword evidence="8" id="KW-1185">Reference proteome</keyword>